<keyword evidence="2" id="KW-1133">Transmembrane helix</keyword>
<dbReference type="InterPro" id="IPR001082">
    <property type="entry name" value="Pilin"/>
</dbReference>
<dbReference type="InterPro" id="IPR045584">
    <property type="entry name" value="Pilin-like"/>
</dbReference>
<dbReference type="GO" id="GO:0009289">
    <property type="term" value="C:pilus"/>
    <property type="evidence" value="ECO:0007669"/>
    <property type="project" value="InterPro"/>
</dbReference>
<evidence type="ECO:0000259" key="3">
    <source>
        <dbReference type="Pfam" id="PF14237"/>
    </source>
</evidence>
<dbReference type="Gene3D" id="3.30.1490.40">
    <property type="match status" value="1"/>
</dbReference>
<proteinExistence type="inferred from homology"/>
<comment type="caution">
    <text evidence="4">The sequence shown here is derived from an EMBL/GenBank/DDBJ whole genome shotgun (WGS) entry which is preliminary data.</text>
</comment>
<dbReference type="Proteomes" id="UP000717981">
    <property type="component" value="Unassembled WGS sequence"/>
</dbReference>
<dbReference type="Pfam" id="PF00114">
    <property type="entry name" value="Pilin"/>
    <property type="match status" value="1"/>
</dbReference>
<gene>
    <name evidence="4" type="ORF">CR938_02750</name>
</gene>
<protein>
    <submittedName>
        <fullName evidence="4">Pilus assembly protein PilA</fullName>
    </submittedName>
</protein>
<dbReference type="InterPro" id="IPR035445">
    <property type="entry name" value="GYF-like_dom_sf"/>
</dbReference>
<dbReference type="GO" id="GO:0007155">
    <property type="term" value="P:cell adhesion"/>
    <property type="evidence" value="ECO:0007669"/>
    <property type="project" value="InterPro"/>
</dbReference>
<dbReference type="Pfam" id="PF14237">
    <property type="entry name" value="GYF_2"/>
    <property type="match status" value="1"/>
</dbReference>
<sequence length="216" mass="22261">MDHWYYATAHGQRRGPVSATDLKALLAAGGITRQTLVWREGLPHWCPLAAQAAALGLPPPLPAASAPPAGLPRAALIALAVVAGLVVLAVLGGVGAAFGIPAYRDYRLRAHAAAAVAEASGHQAAVAAFVGAQGRCPENGDPGFGAPEEHAGGHLARVRFGRFPGTGRCGLQAVIAAPGQAPLDGMRIWLEYDEAGAAWECSSQVDDRYLPPRCRG</sequence>
<reference evidence="4" key="1">
    <citation type="submission" date="2017-10" db="EMBL/GenBank/DDBJ databases">
        <title>Whole genome sequencing of members of genus Pseudoxanthomonas.</title>
        <authorList>
            <person name="Kumar S."/>
            <person name="Bansal K."/>
            <person name="Kaur A."/>
            <person name="Patil P."/>
            <person name="Sharma S."/>
            <person name="Patil P.B."/>
        </authorList>
    </citation>
    <scope>NUCLEOTIDE SEQUENCE</scope>
    <source>
        <strain evidence="4">DSM 22914</strain>
    </source>
</reference>
<dbReference type="OrthoDB" id="198456at2"/>
<dbReference type="InterPro" id="IPR025640">
    <property type="entry name" value="GYF_2"/>
</dbReference>
<organism evidence="4 5">
    <name type="scientific">Pseudoxanthomonas taiwanensis</name>
    <dbReference type="NCBI Taxonomy" id="176598"/>
    <lineage>
        <taxon>Bacteria</taxon>
        <taxon>Pseudomonadati</taxon>
        <taxon>Pseudomonadota</taxon>
        <taxon>Gammaproteobacteria</taxon>
        <taxon>Lysobacterales</taxon>
        <taxon>Lysobacteraceae</taxon>
        <taxon>Pseudoxanthomonas</taxon>
    </lineage>
</organism>
<evidence type="ECO:0000313" key="5">
    <source>
        <dbReference type="Proteomes" id="UP000717981"/>
    </source>
</evidence>
<evidence type="ECO:0000313" key="4">
    <source>
        <dbReference type="EMBL" id="KAF1690240.1"/>
    </source>
</evidence>
<dbReference type="EMBL" id="PDWK01000008">
    <property type="protein sequence ID" value="KAF1690240.1"/>
    <property type="molecule type" value="Genomic_DNA"/>
</dbReference>
<feature type="transmembrane region" description="Helical" evidence="2">
    <location>
        <begin position="75"/>
        <end position="100"/>
    </location>
</feature>
<dbReference type="SUPFAM" id="SSF54523">
    <property type="entry name" value="Pili subunits"/>
    <property type="match status" value="1"/>
</dbReference>
<dbReference type="Gene3D" id="3.30.700.10">
    <property type="entry name" value="Glycoprotein, Type 4 Pilin"/>
    <property type="match status" value="1"/>
</dbReference>
<name>A0A921P1L4_9GAMM</name>
<evidence type="ECO:0000256" key="1">
    <source>
        <dbReference type="ARBA" id="ARBA00005233"/>
    </source>
</evidence>
<dbReference type="AlphaFoldDB" id="A0A921P1L4"/>
<evidence type="ECO:0000256" key="2">
    <source>
        <dbReference type="SAM" id="Phobius"/>
    </source>
</evidence>
<keyword evidence="2" id="KW-0472">Membrane</keyword>
<keyword evidence="2" id="KW-0812">Transmembrane</keyword>
<accession>A0A921P1L4</accession>
<dbReference type="RefSeq" id="WP_162123544.1">
    <property type="nucleotide sequence ID" value="NZ_PDWK01000008.1"/>
</dbReference>
<keyword evidence="5" id="KW-1185">Reference proteome</keyword>
<comment type="similarity">
    <text evidence="1">Belongs to the N-Me-Phe pilin family.</text>
</comment>
<feature type="domain" description="GYF" evidence="3">
    <location>
        <begin position="4"/>
        <end position="49"/>
    </location>
</feature>